<sequence length="446" mass="47169">MCTRCRKGRSNLTAIRQRDRTTRHLQKRGIMTTGTKHKPKLAAVVATAAAMTLGLSGCSSDSDTSGSGKQKITMFMWTSSQAEVASWKSIASLVTDKYPDIEVGFETADWSNYWTKLVADAGSSSAPCVVGIQSLRLPGVNELLAPLDDAMGDNAIEASDFNESILKAMQVDGVQKVIPYDFGPLVMYYNADAFKKAGIDAPENGWTAKEYEEIIAKLSTGGKYGTVFDANADYTLPWTLNLGGVQATGESGDLDLTNASYRGALKTLASWVKAGYAPKLSAASSSSALDQFLAGNAMTTIDGPWNLINANETAKFTVGIAPVPGGDGGQSSVTEGSGFGITQSCKNQDAAAKALSVITGADAAEQLAKAGRAFPARTVEQTYWFSNVDAASKTALQYAAEHTQAQRTTSEWTTVVNGFSKYGVEAFNGTGSVEDFTSTVQKDAAE</sequence>
<comment type="caution">
    <text evidence="6">The sequence shown here is derived from an EMBL/GenBank/DDBJ whole genome shotgun (WGS) entry which is preliminary data.</text>
</comment>
<keyword evidence="2" id="KW-0732">Signal</keyword>
<dbReference type="PANTHER" id="PTHR43649">
    <property type="entry name" value="ARABINOSE-BINDING PROTEIN-RELATED"/>
    <property type="match status" value="1"/>
</dbReference>
<name>A0A3M0IC92_9ACTN</name>
<evidence type="ECO:0000256" key="2">
    <source>
        <dbReference type="ARBA" id="ARBA00022729"/>
    </source>
</evidence>
<dbReference type="InterPro" id="IPR006059">
    <property type="entry name" value="SBP"/>
</dbReference>
<evidence type="ECO:0000256" key="3">
    <source>
        <dbReference type="ARBA" id="ARBA00023136"/>
    </source>
</evidence>
<keyword evidence="4" id="KW-0564">Palmitate</keyword>
<dbReference type="SUPFAM" id="SSF53850">
    <property type="entry name" value="Periplasmic binding protein-like II"/>
    <property type="match status" value="1"/>
</dbReference>
<proteinExistence type="predicted"/>
<accession>A0A3M0IC92</accession>
<evidence type="ECO:0000256" key="1">
    <source>
        <dbReference type="ARBA" id="ARBA00022475"/>
    </source>
</evidence>
<dbReference type="AlphaFoldDB" id="A0A3M0IC92"/>
<dbReference type="CDD" id="cd13585">
    <property type="entry name" value="PBP2_TMBP_like"/>
    <property type="match status" value="1"/>
</dbReference>
<gene>
    <name evidence="6" type="ORF">CTZ28_22450</name>
</gene>
<protein>
    <recommendedName>
        <fullName evidence="8">Sugar ABC transporter substrate-binding protein</fullName>
    </recommendedName>
</protein>
<dbReference type="OrthoDB" id="1650177at2"/>
<evidence type="ECO:0008006" key="8">
    <source>
        <dbReference type="Google" id="ProtNLM"/>
    </source>
</evidence>
<keyword evidence="5" id="KW-0449">Lipoprotein</keyword>
<evidence type="ECO:0000313" key="6">
    <source>
        <dbReference type="EMBL" id="RMB83859.1"/>
    </source>
</evidence>
<dbReference type="PANTHER" id="PTHR43649:SF33">
    <property type="entry name" value="POLYGALACTURONAN_RHAMNOGALACTURONAN-BINDING PROTEIN YTCQ"/>
    <property type="match status" value="1"/>
</dbReference>
<reference evidence="6 7" key="1">
    <citation type="submission" date="2017-11" db="EMBL/GenBank/DDBJ databases">
        <title>Draft genome of actinobacteria isolated from guarana (Paullinia cupana (Mart.) Ducke.</title>
        <authorList>
            <person name="Siqueira K.A."/>
            <person name="Liotti R.G."/>
            <person name="Mendes T.A.O."/>
            <person name="Soares M.A."/>
        </authorList>
    </citation>
    <scope>NUCLEOTIDE SEQUENCE [LARGE SCALE GENOMIC DNA]</scope>
    <source>
        <strain evidence="6 7">193</strain>
    </source>
</reference>
<dbReference type="Gene3D" id="3.40.190.10">
    <property type="entry name" value="Periplasmic binding protein-like II"/>
    <property type="match status" value="1"/>
</dbReference>
<keyword evidence="3" id="KW-0472">Membrane</keyword>
<dbReference type="EMBL" id="PENI01000014">
    <property type="protein sequence ID" value="RMB83859.1"/>
    <property type="molecule type" value="Genomic_DNA"/>
</dbReference>
<evidence type="ECO:0000256" key="5">
    <source>
        <dbReference type="ARBA" id="ARBA00023288"/>
    </source>
</evidence>
<evidence type="ECO:0000256" key="4">
    <source>
        <dbReference type="ARBA" id="ARBA00023139"/>
    </source>
</evidence>
<dbReference type="Proteomes" id="UP000270471">
    <property type="component" value="Unassembled WGS sequence"/>
</dbReference>
<keyword evidence="7" id="KW-1185">Reference proteome</keyword>
<evidence type="ECO:0000313" key="7">
    <source>
        <dbReference type="Proteomes" id="UP000270471"/>
    </source>
</evidence>
<keyword evidence="1" id="KW-1003">Cell membrane</keyword>
<dbReference type="InterPro" id="IPR050490">
    <property type="entry name" value="Bact_solute-bd_prot1"/>
</dbReference>
<organism evidence="6 7">
    <name type="scientific">Streptomyces shenzhenensis</name>
    <dbReference type="NCBI Taxonomy" id="943815"/>
    <lineage>
        <taxon>Bacteria</taxon>
        <taxon>Bacillati</taxon>
        <taxon>Actinomycetota</taxon>
        <taxon>Actinomycetes</taxon>
        <taxon>Kitasatosporales</taxon>
        <taxon>Streptomycetaceae</taxon>
        <taxon>Streptomyces</taxon>
    </lineage>
</organism>
<dbReference type="Pfam" id="PF13416">
    <property type="entry name" value="SBP_bac_8"/>
    <property type="match status" value="1"/>
</dbReference>